<dbReference type="Proteomes" id="UP001202831">
    <property type="component" value="Unassembled WGS sequence"/>
</dbReference>
<proteinExistence type="predicted"/>
<name>A0ABT0NC94_9GAMM</name>
<evidence type="ECO:0000313" key="2">
    <source>
        <dbReference type="Proteomes" id="UP001202831"/>
    </source>
</evidence>
<accession>A0ABT0NC94</accession>
<keyword evidence="2" id="KW-1185">Reference proteome</keyword>
<organism evidence="1 2">
    <name type="scientific">Shewanella corallii</name>
    <dbReference type="NCBI Taxonomy" id="560080"/>
    <lineage>
        <taxon>Bacteria</taxon>
        <taxon>Pseudomonadati</taxon>
        <taxon>Pseudomonadota</taxon>
        <taxon>Gammaproteobacteria</taxon>
        <taxon>Alteromonadales</taxon>
        <taxon>Shewanellaceae</taxon>
        <taxon>Shewanella</taxon>
    </lineage>
</organism>
<evidence type="ECO:0000313" key="1">
    <source>
        <dbReference type="EMBL" id="MCL2916088.1"/>
    </source>
</evidence>
<reference evidence="1 2" key="1">
    <citation type="submission" date="2022-01" db="EMBL/GenBank/DDBJ databases">
        <title>Whole genome-based taxonomy of the Shewanellaceae.</title>
        <authorList>
            <person name="Martin-Rodriguez A.J."/>
        </authorList>
    </citation>
    <scope>NUCLEOTIDE SEQUENCE [LARGE SCALE GENOMIC DNA]</scope>
    <source>
        <strain evidence="1 2">DSM 21332</strain>
    </source>
</reference>
<dbReference type="RefSeq" id="WP_249250647.1">
    <property type="nucleotide sequence ID" value="NZ_JAKIKT010000010.1"/>
</dbReference>
<gene>
    <name evidence="1" type="ORF">L2725_20305</name>
</gene>
<dbReference type="EMBL" id="JAKIKT010000010">
    <property type="protein sequence ID" value="MCL2916088.1"/>
    <property type="molecule type" value="Genomic_DNA"/>
</dbReference>
<protein>
    <submittedName>
        <fullName evidence="1">Uncharacterized protein</fullName>
    </submittedName>
</protein>
<comment type="caution">
    <text evidence="1">The sequence shown here is derived from an EMBL/GenBank/DDBJ whole genome shotgun (WGS) entry which is preliminary data.</text>
</comment>
<sequence length="201" mass="22313">MSEPQKNMSAAEINKLICAYVAAFPDVLPASAVPEQMRKGKVDKDGWVEWQVTQAMVDHVSLAALENQQSIKIPVCVREYLSSCCHLLEQVHSSAYQDTLVMMTPVPGDSPLQPLAELIAAWRPLIDCGYFPIALWGDAWGPVCIDISDASKEPAPLVWFDHSELNTVKERSRASLHSLAKPLYPGFREFMLDILTPVSPH</sequence>